<dbReference type="OrthoDB" id="429467at2759"/>
<dbReference type="InterPro" id="IPR002048">
    <property type="entry name" value="EF_hand_dom"/>
</dbReference>
<evidence type="ECO:0000313" key="4">
    <source>
        <dbReference type="RefSeq" id="XP_028146443.1"/>
    </source>
</evidence>
<dbReference type="PANTHER" id="PTHR23048:SF0">
    <property type="entry name" value="CALMODULIN LIKE 3"/>
    <property type="match status" value="1"/>
</dbReference>
<name>A0A6P7GMM8_DIAVI</name>
<dbReference type="PROSITE" id="PS50222">
    <property type="entry name" value="EF_HAND_2"/>
    <property type="match status" value="1"/>
</dbReference>
<dbReference type="SUPFAM" id="SSF47473">
    <property type="entry name" value="EF-hand"/>
    <property type="match status" value="1"/>
</dbReference>
<reference evidence="4" key="1">
    <citation type="submission" date="2025-08" db="UniProtKB">
        <authorList>
            <consortium name="RefSeq"/>
        </authorList>
    </citation>
    <scope>IDENTIFICATION</scope>
    <source>
        <tissue evidence="4">Whole insect</tissue>
    </source>
</reference>
<dbReference type="InParanoid" id="A0A6P7GMM8"/>
<dbReference type="Gene3D" id="1.10.238.10">
    <property type="entry name" value="EF-hand"/>
    <property type="match status" value="1"/>
</dbReference>
<dbReference type="GO" id="GO:0005509">
    <property type="term" value="F:calcium ion binding"/>
    <property type="evidence" value="ECO:0007669"/>
    <property type="project" value="InterPro"/>
</dbReference>
<keyword evidence="1" id="KW-0677">Repeat</keyword>
<dbReference type="InterPro" id="IPR050230">
    <property type="entry name" value="CALM/Myosin/TropC-like"/>
</dbReference>
<dbReference type="RefSeq" id="XP_028146443.1">
    <property type="nucleotide sequence ID" value="XM_028290642.1"/>
</dbReference>
<evidence type="ECO:0000256" key="2">
    <source>
        <dbReference type="SAM" id="MobiDB-lite"/>
    </source>
</evidence>
<evidence type="ECO:0000259" key="3">
    <source>
        <dbReference type="PROSITE" id="PS50222"/>
    </source>
</evidence>
<dbReference type="AlphaFoldDB" id="A0A6P7GMM8"/>
<dbReference type="SMART" id="SM00054">
    <property type="entry name" value="EFh"/>
    <property type="match status" value="2"/>
</dbReference>
<gene>
    <name evidence="4" type="primary">LOC114339954</name>
</gene>
<accession>A0A6P7GMM8</accession>
<evidence type="ECO:0000256" key="1">
    <source>
        <dbReference type="ARBA" id="ARBA00022737"/>
    </source>
</evidence>
<dbReference type="FunFam" id="1.10.238.10:FF:000001">
    <property type="entry name" value="Calmodulin 1"/>
    <property type="match status" value="1"/>
</dbReference>
<dbReference type="InterPro" id="IPR011992">
    <property type="entry name" value="EF-hand-dom_pair"/>
</dbReference>
<feature type="domain" description="EF-hand" evidence="3">
    <location>
        <begin position="106"/>
        <end position="141"/>
    </location>
</feature>
<dbReference type="GO" id="GO:0016460">
    <property type="term" value="C:myosin II complex"/>
    <property type="evidence" value="ECO:0007669"/>
    <property type="project" value="TreeGrafter"/>
</dbReference>
<organism evidence="4">
    <name type="scientific">Diabrotica virgifera virgifera</name>
    <name type="common">western corn rootworm</name>
    <dbReference type="NCBI Taxonomy" id="50390"/>
    <lineage>
        <taxon>Eukaryota</taxon>
        <taxon>Metazoa</taxon>
        <taxon>Ecdysozoa</taxon>
        <taxon>Arthropoda</taxon>
        <taxon>Hexapoda</taxon>
        <taxon>Insecta</taxon>
        <taxon>Pterygota</taxon>
        <taxon>Neoptera</taxon>
        <taxon>Endopterygota</taxon>
        <taxon>Coleoptera</taxon>
        <taxon>Polyphaga</taxon>
        <taxon>Cucujiformia</taxon>
        <taxon>Chrysomeloidea</taxon>
        <taxon>Chrysomelidae</taxon>
        <taxon>Galerucinae</taxon>
        <taxon>Diabroticina</taxon>
        <taxon>Diabroticites</taxon>
        <taxon>Diabrotica</taxon>
    </lineage>
</organism>
<feature type="region of interest" description="Disordered" evidence="2">
    <location>
        <begin position="1"/>
        <end position="21"/>
    </location>
</feature>
<dbReference type="PANTHER" id="PTHR23048">
    <property type="entry name" value="MYOSIN LIGHT CHAIN 1, 3"/>
    <property type="match status" value="1"/>
</dbReference>
<sequence length="193" mass="22674">MAQPFGARKNKQKKVEPFENEAKELFPPEEIEKYKLFFDENFNLATKKEPADRMKIRELGIVLRSLKLYPTEAELMDMMEEMDPENTGFLAFFPLLILIHRKMETTNEDEIFQAFKVFDEDQDGTILLEELRQGLCKVGEKLSYLEWKELEKQTLKHAKAEEIEEAFQYQQLSLSRPAVIITAKSCNDIDDDR</sequence>
<protein>
    <submittedName>
        <fullName evidence="4">Calmodulin-2/4-like</fullName>
    </submittedName>
</protein>
<dbReference type="Pfam" id="PF13405">
    <property type="entry name" value="EF-hand_6"/>
    <property type="match status" value="1"/>
</dbReference>
<proteinExistence type="predicted"/>